<sequence length="100" mass="11160">MLGHVVRCISSAPIWRVLEQLFSSNSKARLLQLRFQLQTVKKGSMTINDYFLKMGGITENLAAAVQVPSDDELLLYILGGLSNEYDPVIMNLTSRQESVS</sequence>
<organism evidence="1 2">
    <name type="scientific">Parasponia andersonii</name>
    <name type="common">Sponia andersonii</name>
    <dbReference type="NCBI Taxonomy" id="3476"/>
    <lineage>
        <taxon>Eukaryota</taxon>
        <taxon>Viridiplantae</taxon>
        <taxon>Streptophyta</taxon>
        <taxon>Embryophyta</taxon>
        <taxon>Tracheophyta</taxon>
        <taxon>Spermatophyta</taxon>
        <taxon>Magnoliopsida</taxon>
        <taxon>eudicotyledons</taxon>
        <taxon>Gunneridae</taxon>
        <taxon>Pentapetalae</taxon>
        <taxon>rosids</taxon>
        <taxon>fabids</taxon>
        <taxon>Rosales</taxon>
        <taxon>Cannabaceae</taxon>
        <taxon>Parasponia</taxon>
    </lineage>
</organism>
<dbReference type="Proteomes" id="UP000237105">
    <property type="component" value="Unassembled WGS sequence"/>
</dbReference>
<proteinExistence type="predicted"/>
<dbReference type="PANTHER" id="PTHR47481">
    <property type="match status" value="1"/>
</dbReference>
<dbReference type="OrthoDB" id="913984at2759"/>
<dbReference type="Pfam" id="PF14223">
    <property type="entry name" value="Retrotran_gag_2"/>
    <property type="match status" value="1"/>
</dbReference>
<comment type="caution">
    <text evidence="1">The sequence shown here is derived from an EMBL/GenBank/DDBJ whole genome shotgun (WGS) entry which is preliminary data.</text>
</comment>
<keyword evidence="2" id="KW-1185">Reference proteome</keyword>
<evidence type="ECO:0000313" key="2">
    <source>
        <dbReference type="Proteomes" id="UP000237105"/>
    </source>
</evidence>
<dbReference type="EMBL" id="JXTB01000015">
    <property type="protein sequence ID" value="PON76987.1"/>
    <property type="molecule type" value="Genomic_DNA"/>
</dbReference>
<protein>
    <submittedName>
        <fullName evidence="1">Uncharacterized protein</fullName>
    </submittedName>
</protein>
<dbReference type="AlphaFoldDB" id="A0A2P5DUN6"/>
<dbReference type="PANTHER" id="PTHR47481:SF22">
    <property type="entry name" value="RETROTRANSPOSON GAG DOMAIN-CONTAINING PROTEIN"/>
    <property type="match status" value="1"/>
</dbReference>
<evidence type="ECO:0000313" key="1">
    <source>
        <dbReference type="EMBL" id="PON76987.1"/>
    </source>
</evidence>
<accession>A0A2P5DUN6</accession>
<reference evidence="2" key="1">
    <citation type="submission" date="2016-06" db="EMBL/GenBank/DDBJ databases">
        <title>Parallel loss of symbiosis genes in relatives of nitrogen-fixing non-legume Parasponia.</title>
        <authorList>
            <person name="Van Velzen R."/>
            <person name="Holmer R."/>
            <person name="Bu F."/>
            <person name="Rutten L."/>
            <person name="Van Zeijl A."/>
            <person name="Liu W."/>
            <person name="Santuari L."/>
            <person name="Cao Q."/>
            <person name="Sharma T."/>
            <person name="Shen D."/>
            <person name="Roswanjaya Y."/>
            <person name="Wardhani T."/>
            <person name="Kalhor M.S."/>
            <person name="Jansen J."/>
            <person name="Van den Hoogen J."/>
            <person name="Gungor B."/>
            <person name="Hartog M."/>
            <person name="Hontelez J."/>
            <person name="Verver J."/>
            <person name="Yang W.-C."/>
            <person name="Schijlen E."/>
            <person name="Repin R."/>
            <person name="Schilthuizen M."/>
            <person name="Schranz E."/>
            <person name="Heidstra R."/>
            <person name="Miyata K."/>
            <person name="Fedorova E."/>
            <person name="Kohlen W."/>
            <person name="Bisseling T."/>
            <person name="Smit S."/>
            <person name="Geurts R."/>
        </authorList>
    </citation>
    <scope>NUCLEOTIDE SEQUENCE [LARGE SCALE GENOMIC DNA]</scope>
    <source>
        <strain evidence="2">cv. WU1-14</strain>
    </source>
</reference>
<gene>
    <name evidence="1" type="ORF">PanWU01x14_029960</name>
</gene>
<name>A0A2P5DUN6_PARAD</name>